<dbReference type="InterPro" id="IPR039018">
    <property type="entry name" value="VapC20-like"/>
</dbReference>
<reference evidence="1 2" key="1">
    <citation type="journal article" date="2020" name="ISME J.">
        <title>Comparative genomics reveals insights into cyanobacterial evolution and habitat adaptation.</title>
        <authorList>
            <person name="Chen M.Y."/>
            <person name="Teng W.K."/>
            <person name="Zhao L."/>
            <person name="Hu C.X."/>
            <person name="Zhou Y.K."/>
            <person name="Han B.P."/>
            <person name="Song L.R."/>
            <person name="Shu W.S."/>
        </authorList>
    </citation>
    <scope>NUCLEOTIDE SEQUENCE [LARGE SCALE GENOMIC DNA]</scope>
    <source>
        <strain evidence="1 2">FACHB-391</strain>
    </source>
</reference>
<dbReference type="Gene3D" id="3.40.50.1010">
    <property type="entry name" value="5'-nuclease"/>
    <property type="match status" value="1"/>
</dbReference>
<dbReference type="PANTHER" id="PTHR42188:SF1">
    <property type="entry name" value="23S RRNA-SPECIFIC ENDONUCLEASE VAPC20"/>
    <property type="match status" value="1"/>
</dbReference>
<protein>
    <submittedName>
        <fullName evidence="1">Type II toxin-antitoxin system VapC family toxin</fullName>
    </submittedName>
</protein>
<evidence type="ECO:0000313" key="1">
    <source>
        <dbReference type="EMBL" id="MBD2562803.1"/>
    </source>
</evidence>
<dbReference type="PANTHER" id="PTHR42188">
    <property type="entry name" value="23S RRNA-SPECIFIC ENDONUCLEASE VAPC20"/>
    <property type="match status" value="1"/>
</dbReference>
<dbReference type="RefSeq" id="WP_190895333.1">
    <property type="nucleotide sequence ID" value="NZ_JACJTE010000021.1"/>
</dbReference>
<organism evidence="1 2">
    <name type="scientific">Nostoc linckia FACHB-391</name>
    <dbReference type="NCBI Taxonomy" id="2692906"/>
    <lineage>
        <taxon>Bacteria</taxon>
        <taxon>Bacillati</taxon>
        <taxon>Cyanobacteriota</taxon>
        <taxon>Cyanophyceae</taxon>
        <taxon>Nostocales</taxon>
        <taxon>Nostocaceae</taxon>
        <taxon>Nostoc</taxon>
    </lineage>
</organism>
<name>A0ABR8EXY6_NOSLI</name>
<dbReference type="SUPFAM" id="SSF88723">
    <property type="entry name" value="PIN domain-like"/>
    <property type="match status" value="1"/>
</dbReference>
<dbReference type="InterPro" id="IPR029060">
    <property type="entry name" value="PIN-like_dom_sf"/>
</dbReference>
<evidence type="ECO:0000313" key="2">
    <source>
        <dbReference type="Proteomes" id="UP000604661"/>
    </source>
</evidence>
<sequence length="102" mass="11697">MVTTNYVVIELVALLNSPLRVPRSQLFKYVEAVRTAPYINLIYIEPTIDSAAWELLKTREDKAWSLVDSTSFIVMQQLGIKEALTTDHHFEQAGFIRLLKSE</sequence>
<gene>
    <name evidence="1" type="ORF">H6G95_19725</name>
</gene>
<dbReference type="Proteomes" id="UP000604661">
    <property type="component" value="Unassembled WGS sequence"/>
</dbReference>
<accession>A0ABR8EXY6</accession>
<comment type="caution">
    <text evidence="1">The sequence shown here is derived from an EMBL/GenBank/DDBJ whole genome shotgun (WGS) entry which is preliminary data.</text>
</comment>
<keyword evidence="2" id="KW-1185">Reference proteome</keyword>
<dbReference type="EMBL" id="JACJTE010000021">
    <property type="protein sequence ID" value="MBD2562803.1"/>
    <property type="molecule type" value="Genomic_DNA"/>
</dbReference>
<proteinExistence type="predicted"/>